<reference evidence="1" key="1">
    <citation type="submission" date="2023-03" db="EMBL/GenBank/DDBJ databases">
        <title>Chromosome-level genomes of two armyworms, Mythimna separata and Mythimna loreyi, provide insights into the biosynthesis and reception of sex pheromones.</title>
        <authorList>
            <person name="Zhao H."/>
        </authorList>
    </citation>
    <scope>NUCLEOTIDE SEQUENCE</scope>
    <source>
        <strain evidence="1">BeijingLab</strain>
    </source>
</reference>
<dbReference type="EMBL" id="CM056802">
    <property type="protein sequence ID" value="KAJ8708163.1"/>
    <property type="molecule type" value="Genomic_DNA"/>
</dbReference>
<comment type="caution">
    <text evidence="1">The sequence shown here is derived from an EMBL/GenBank/DDBJ whole genome shotgun (WGS) entry which is preliminary data.</text>
</comment>
<sequence length="1115" mass="129408">MPHCCAFGCKDTSIVMHSFPNPDKFPERFKTWVNLVGNKLETLTDYDIYKKKRICDIHFTDEHRNRFKRLNALAVPTLYLPEYTYHQFPHPERNPDRFKAWVHIAGGKLDSPADYELYRKKVICDIHFTDKDRNRNSRLNFLAVPSLHLPGNNDEAGTSEKVFLAPEPVIEKSILTALKPTLAAPDSVATTLNKTGQWQEADDHKHHGNDESLQHSLHVTTTNLTKVITSQENKASVTSAPHTTCEQLPSVSRSTADTYSSGSQSKIKTYQRKKIIQKAIAPESVATTMNKMGQGQKADDHDRNDDEDDDHHHGDDNDEPLQQSMRVTSTSLTKDTTVEKNIGFIKMDSFKLKLKNVLHSSKFCGICLDSNESMNSIDEELEIIASERTHATRVRGLVDVVFKKANYSLASSNICNSCLEKLIQSYIFVETAKETSQIFGNYVNDLFSISNNIFNQLLESKTEIKNIVIELDSKSRDSLVVEDEPILDTDQNNEMLEKQNESTLIRNTARCDNCSLRLPSNKTLEIHKMKCKGQKEHLKAHRESHYKVKCKFCHKLIVKSELLDHYKTDHEESLLKCLKCELFYPLHTHQSHTEVCRQIKEDKQQCLMCLKTFTENELKSHICKYSCPECAEVPCMHYKYLKSYREQILNNADKTKCVDCDYVCKSKEALLEHINRDHLNHHPYTCDKCGKQFYSKIVLGAHILRLHEDSFVCQFCDSEFRNINNYEIHVESCEDIKREFACENCPASFDFLDSLTNHMKRRHSTNIFPCGVCNKVFLKYSQRKEHVVKVHSELGMKIVECAVCQESFDNQDDLVQHLKSHGPDVTIYPCMICDTEYQTLKQFQAHSKIHKGPFATCHVCGKEMREILLKKHLTTHSNPIETCETCGKSFRNNYLLKNHQKIHLERVPCPKCEKMINPARLPSHLRGHLMNEKGMKNEPKYKCNLCEYKTWDNTHLESHMNQYHLKTKPYICHICSKDFAGRHYLRQHIKTHNVNSVACMVCLKSFANSTRLKMHLRLHTGEKPFTCEICGDQFRLRKFLTMHKLRKHSDKTIICPLCSNKFHTNRDLRTHVMRVHCKQKNLRFDPRRVKGLDKKYYHLCQDTRRFKDTDEYAEF</sequence>
<keyword evidence="2" id="KW-1185">Reference proteome</keyword>
<proteinExistence type="predicted"/>
<evidence type="ECO:0000313" key="2">
    <source>
        <dbReference type="Proteomes" id="UP001231649"/>
    </source>
</evidence>
<organism evidence="1 2">
    <name type="scientific">Mythimna loreyi</name>
    <dbReference type="NCBI Taxonomy" id="667449"/>
    <lineage>
        <taxon>Eukaryota</taxon>
        <taxon>Metazoa</taxon>
        <taxon>Ecdysozoa</taxon>
        <taxon>Arthropoda</taxon>
        <taxon>Hexapoda</taxon>
        <taxon>Insecta</taxon>
        <taxon>Pterygota</taxon>
        <taxon>Neoptera</taxon>
        <taxon>Endopterygota</taxon>
        <taxon>Lepidoptera</taxon>
        <taxon>Glossata</taxon>
        <taxon>Ditrysia</taxon>
        <taxon>Noctuoidea</taxon>
        <taxon>Noctuidae</taxon>
        <taxon>Noctuinae</taxon>
        <taxon>Hadenini</taxon>
        <taxon>Mythimna</taxon>
    </lineage>
</organism>
<gene>
    <name evidence="1" type="ORF">PYW08_010529</name>
</gene>
<protein>
    <submittedName>
        <fullName evidence="1">Uncharacterized protein</fullName>
    </submittedName>
</protein>
<accession>A0ACC2Q623</accession>
<name>A0ACC2Q623_9NEOP</name>
<dbReference type="Proteomes" id="UP001231649">
    <property type="component" value="Chromosome 26"/>
</dbReference>
<evidence type="ECO:0000313" key="1">
    <source>
        <dbReference type="EMBL" id="KAJ8708163.1"/>
    </source>
</evidence>